<accession>A0ABU6EB58</accession>
<dbReference type="Pfam" id="PF13020">
    <property type="entry name" value="NOV_C"/>
    <property type="match status" value="1"/>
</dbReference>
<comment type="caution">
    <text evidence="2">The sequence shown here is derived from an EMBL/GenBank/DDBJ whole genome shotgun (WGS) entry which is preliminary data.</text>
</comment>
<evidence type="ECO:0000313" key="3">
    <source>
        <dbReference type="Proteomes" id="UP001332939"/>
    </source>
</evidence>
<dbReference type="EMBL" id="JAMZOO010000001">
    <property type="protein sequence ID" value="MEB6856312.1"/>
    <property type="molecule type" value="Genomic_DNA"/>
</dbReference>
<dbReference type="Proteomes" id="UP001332939">
    <property type="component" value="Unassembled WGS sequence"/>
</dbReference>
<dbReference type="InterPro" id="IPR024975">
    <property type="entry name" value="NOV_C"/>
</dbReference>
<evidence type="ECO:0000313" key="2">
    <source>
        <dbReference type="EMBL" id="MEB6856312.1"/>
    </source>
</evidence>
<keyword evidence="3" id="KW-1185">Reference proteome</keyword>
<reference evidence="2 3" key="1">
    <citation type="submission" date="2022-05" db="EMBL/GenBank/DDBJ databases">
        <title>Whole genome sequences of Escherichia coli of fish isolates collected from Assam, India.</title>
        <authorList>
            <person name="Sudha S."/>
            <person name="Muneeb K.H."/>
            <person name="Rakshit O."/>
            <person name="Mendem S.K."/>
            <person name="Raisen C."/>
            <person name="Holmes M.A."/>
            <person name="Shome B.R."/>
            <person name="Sivaraman G.K."/>
        </authorList>
    </citation>
    <scope>NUCLEOTIDE SEQUENCE [LARGE SCALE GENOMIC DNA]</scope>
    <source>
        <strain evidence="2 3">278</strain>
    </source>
</reference>
<proteinExistence type="predicted"/>
<dbReference type="RefSeq" id="WP_325932362.1">
    <property type="nucleotide sequence ID" value="NZ_JAMZOO010000001.1"/>
</dbReference>
<name>A0ABU6EB58_9GAMM</name>
<sequence length="344" mass="39505">MSILFCSIGWMDNYAGISGDEIKNGGSFIEQNKVGGEIINFFPCNGKFYGYVRNKGNFNLNKLTSDKKIIKQGYVDGVDIIWVAKGNKGRVIVGWYRNARVYSKRQMITKDLGLPLVSDILKKQNMLSESDEKDEEGYYRFIANQEDCILLPVENRTLGVPSGKGFMGQTPFWYGQSNESKYFVNKVKKYINSSWQSIDNKKEIAKNNNSFLNSNIEQRLKTEKAAVQYVWGYYTNLGYELKSVEKDNLGWDLEARKNNNILKIEVKGLSGLGKQIQLSPNEYKYFLKNEPDYRLCIVNDALSDIKPNLFICFYDKERKSWLIENQNEIVVTCSKKVSAIIELS</sequence>
<protein>
    <submittedName>
        <fullName evidence="2">DUF3883 domain-containing protein</fullName>
    </submittedName>
</protein>
<evidence type="ECO:0000259" key="1">
    <source>
        <dbReference type="Pfam" id="PF13020"/>
    </source>
</evidence>
<feature type="domain" description="Protein NO VEIN C-terminal" evidence="1">
    <location>
        <begin position="223"/>
        <end position="304"/>
    </location>
</feature>
<gene>
    <name evidence="2" type="ORF">NA736_04615</name>
</gene>
<organism evidence="2 3">
    <name type="scientific">Proteus cibi</name>
    <dbReference type="NCBI Taxonomy" id="2050966"/>
    <lineage>
        <taxon>Bacteria</taxon>
        <taxon>Pseudomonadati</taxon>
        <taxon>Pseudomonadota</taxon>
        <taxon>Gammaproteobacteria</taxon>
        <taxon>Enterobacterales</taxon>
        <taxon>Morganellaceae</taxon>
        <taxon>Proteus</taxon>
    </lineage>
</organism>